<feature type="transmembrane region" description="Helical" evidence="1">
    <location>
        <begin position="6"/>
        <end position="27"/>
    </location>
</feature>
<gene>
    <name evidence="2" type="ORF">RFI_08488</name>
</gene>
<keyword evidence="1" id="KW-0812">Transmembrane</keyword>
<accession>X6NQR7</accession>
<feature type="transmembrane region" description="Helical" evidence="1">
    <location>
        <begin position="119"/>
        <end position="140"/>
    </location>
</feature>
<sequence length="404" mass="46797">MKTIFVILLGIAELVILCYAFYQCLYLKKVQNRWLCFSLLSYHLILVIDLDMEIRRYVSMMAGYQSSNVSMKVLECRIEIMYRLWLPFSYYHLLLLFLYIRLEVVFRESILEISKQFQWIFLVGFVVSFIAATIAFFLLASGQSANFCVLPTEVWDFFFFLIQRTVPHISIQCNFENLDAEIIALSAAGVYIVILMLALSYQYVIRLHYLAKHDSEDIWGNNQRLTYSLRKACWIAVAAISSSLLAFAVSLSSYGIGTLLSYWDGFFNGILLLASLDFGDWIYRHMCKRCIFRPLGTQSTSSCSRQVSMVNDYRFEIIYDWHPCQKIPWQGEKVVDFVFVLVTFFNVDRFGCCIPSLSFVLAKFLLFFNSNVILFLFVSTKLSGSLGKLCSSALKKNRNDNMLL</sequence>
<keyword evidence="3" id="KW-1185">Reference proteome</keyword>
<feature type="transmembrane region" description="Helical" evidence="1">
    <location>
        <begin position="357"/>
        <end position="378"/>
    </location>
</feature>
<reference evidence="2 3" key="1">
    <citation type="journal article" date="2013" name="Curr. Biol.">
        <title>The Genome of the Foraminiferan Reticulomyxa filosa.</title>
        <authorList>
            <person name="Glockner G."/>
            <person name="Hulsmann N."/>
            <person name="Schleicher M."/>
            <person name="Noegel A.A."/>
            <person name="Eichinger L."/>
            <person name="Gallinger C."/>
            <person name="Pawlowski J."/>
            <person name="Sierra R."/>
            <person name="Euteneuer U."/>
            <person name="Pillet L."/>
            <person name="Moustafa A."/>
            <person name="Platzer M."/>
            <person name="Groth M."/>
            <person name="Szafranski K."/>
            <person name="Schliwa M."/>
        </authorList>
    </citation>
    <scope>NUCLEOTIDE SEQUENCE [LARGE SCALE GENOMIC DNA]</scope>
</reference>
<dbReference type="EMBL" id="ASPP01006551">
    <property type="protein sequence ID" value="ETO28640.1"/>
    <property type="molecule type" value="Genomic_DNA"/>
</dbReference>
<organism evidence="2 3">
    <name type="scientific">Reticulomyxa filosa</name>
    <dbReference type="NCBI Taxonomy" id="46433"/>
    <lineage>
        <taxon>Eukaryota</taxon>
        <taxon>Sar</taxon>
        <taxon>Rhizaria</taxon>
        <taxon>Retaria</taxon>
        <taxon>Foraminifera</taxon>
        <taxon>Monothalamids</taxon>
        <taxon>Reticulomyxidae</taxon>
        <taxon>Reticulomyxa</taxon>
    </lineage>
</organism>
<feature type="transmembrane region" description="Helical" evidence="1">
    <location>
        <begin position="182"/>
        <end position="204"/>
    </location>
</feature>
<feature type="transmembrane region" description="Helical" evidence="1">
    <location>
        <begin position="80"/>
        <end position="99"/>
    </location>
</feature>
<comment type="caution">
    <text evidence="2">The sequence shown here is derived from an EMBL/GenBank/DDBJ whole genome shotgun (WGS) entry which is preliminary data.</text>
</comment>
<evidence type="ECO:0000256" key="1">
    <source>
        <dbReference type="SAM" id="Phobius"/>
    </source>
</evidence>
<protein>
    <submittedName>
        <fullName evidence="2">Uncharacterized protein</fullName>
    </submittedName>
</protein>
<evidence type="ECO:0000313" key="3">
    <source>
        <dbReference type="Proteomes" id="UP000023152"/>
    </source>
</evidence>
<name>X6NQR7_RETFI</name>
<feature type="transmembrane region" description="Helical" evidence="1">
    <location>
        <begin position="232"/>
        <end position="254"/>
    </location>
</feature>
<dbReference type="AlphaFoldDB" id="X6NQR7"/>
<keyword evidence="1" id="KW-0472">Membrane</keyword>
<evidence type="ECO:0000313" key="2">
    <source>
        <dbReference type="EMBL" id="ETO28640.1"/>
    </source>
</evidence>
<keyword evidence="1" id="KW-1133">Transmembrane helix</keyword>
<proteinExistence type="predicted"/>
<feature type="transmembrane region" description="Helical" evidence="1">
    <location>
        <begin position="266"/>
        <end position="283"/>
    </location>
</feature>
<dbReference type="Proteomes" id="UP000023152">
    <property type="component" value="Unassembled WGS sequence"/>
</dbReference>